<protein>
    <submittedName>
        <fullName evidence="2">Uncharacterized protein</fullName>
    </submittedName>
</protein>
<organism evidence="2 3">
    <name type="scientific">Mycena rosella</name>
    <name type="common">Pink bonnet</name>
    <name type="synonym">Agaricus rosellus</name>
    <dbReference type="NCBI Taxonomy" id="1033263"/>
    <lineage>
        <taxon>Eukaryota</taxon>
        <taxon>Fungi</taxon>
        <taxon>Dikarya</taxon>
        <taxon>Basidiomycota</taxon>
        <taxon>Agaricomycotina</taxon>
        <taxon>Agaricomycetes</taxon>
        <taxon>Agaricomycetidae</taxon>
        <taxon>Agaricales</taxon>
        <taxon>Marasmiineae</taxon>
        <taxon>Mycenaceae</taxon>
        <taxon>Mycena</taxon>
    </lineage>
</organism>
<feature type="compositionally biased region" description="Gly residues" evidence="1">
    <location>
        <begin position="159"/>
        <end position="177"/>
    </location>
</feature>
<reference evidence="2" key="1">
    <citation type="submission" date="2023-03" db="EMBL/GenBank/DDBJ databases">
        <title>Massive genome expansion in bonnet fungi (Mycena s.s.) driven by repeated elements and novel gene families across ecological guilds.</title>
        <authorList>
            <consortium name="Lawrence Berkeley National Laboratory"/>
            <person name="Harder C.B."/>
            <person name="Miyauchi S."/>
            <person name="Viragh M."/>
            <person name="Kuo A."/>
            <person name="Thoen E."/>
            <person name="Andreopoulos B."/>
            <person name="Lu D."/>
            <person name="Skrede I."/>
            <person name="Drula E."/>
            <person name="Henrissat B."/>
            <person name="Morin E."/>
            <person name="Kohler A."/>
            <person name="Barry K."/>
            <person name="LaButti K."/>
            <person name="Morin E."/>
            <person name="Salamov A."/>
            <person name="Lipzen A."/>
            <person name="Mereny Z."/>
            <person name="Hegedus B."/>
            <person name="Baldrian P."/>
            <person name="Stursova M."/>
            <person name="Weitz H."/>
            <person name="Taylor A."/>
            <person name="Grigoriev I.V."/>
            <person name="Nagy L.G."/>
            <person name="Martin F."/>
            <person name="Kauserud H."/>
        </authorList>
    </citation>
    <scope>NUCLEOTIDE SEQUENCE</scope>
    <source>
        <strain evidence="2">CBHHK067</strain>
    </source>
</reference>
<feature type="region of interest" description="Disordered" evidence="1">
    <location>
        <begin position="148"/>
        <end position="196"/>
    </location>
</feature>
<keyword evidence="3" id="KW-1185">Reference proteome</keyword>
<evidence type="ECO:0000256" key="1">
    <source>
        <dbReference type="SAM" id="MobiDB-lite"/>
    </source>
</evidence>
<accession>A0AAD7CV72</accession>
<gene>
    <name evidence="2" type="ORF">B0H17DRAFT_1211259</name>
</gene>
<dbReference type="Proteomes" id="UP001221757">
    <property type="component" value="Unassembled WGS sequence"/>
</dbReference>
<comment type="caution">
    <text evidence="2">The sequence shown here is derived from an EMBL/GenBank/DDBJ whole genome shotgun (WGS) entry which is preliminary data.</text>
</comment>
<dbReference type="EMBL" id="JARKIE010000222">
    <property type="protein sequence ID" value="KAJ7664711.1"/>
    <property type="molecule type" value="Genomic_DNA"/>
</dbReference>
<name>A0AAD7CV72_MYCRO</name>
<proteinExistence type="predicted"/>
<dbReference type="AlphaFoldDB" id="A0AAD7CV72"/>
<evidence type="ECO:0000313" key="3">
    <source>
        <dbReference type="Proteomes" id="UP001221757"/>
    </source>
</evidence>
<sequence>MVDGLMERKSGAVQEFKQDKALICSLSSFVLNANRIPLDNITGGSAIFSELDLHRESFVKDEDSKGVSCRYGAVFSGRNVVLVESVLVDGVRALRTTDVLRCAGGQASVSYIALLIGMLVPPDTIPYPIRNENTQHWRDLRKEISTAVPATVGGRSGERGGGNEGDGAGNEGAGRRIGGTKRKREEEGEGGAGSSARGVLSGIVEALGDAVKADSFVTLKYPGLADESHCSLLAVDHAWALASKLQSPDTMLVDRRPPANRSTFTMELVQNLTSQNTGAVWRGIVRAAAGAQIVIKRFQATRFDELATELAAHMRLEKLGHMVAPCRAVVASPNLEWMAMVMDDAGPTVEASGGWTELTGHER</sequence>
<evidence type="ECO:0000313" key="2">
    <source>
        <dbReference type="EMBL" id="KAJ7664711.1"/>
    </source>
</evidence>